<evidence type="ECO:0000313" key="1">
    <source>
        <dbReference type="EMBL" id="OTP17117.1"/>
    </source>
</evidence>
<name>A0A242K7S7_9ENTE</name>
<protein>
    <submittedName>
        <fullName evidence="1">Uncharacterized protein</fullName>
    </submittedName>
</protein>
<reference evidence="2" key="2">
    <citation type="submission" date="2017-05" db="EMBL/GenBank/DDBJ databases">
        <authorList>
            <consortium name="The Broad Institute Genomics Platform"/>
            <consortium name="The Broad Institute Genomic Center for Infectious Diseases"/>
            <person name="Earl A."/>
            <person name="Manson A."/>
            <person name="Schwartman J."/>
            <person name="Gilmore M."/>
            <person name="Abouelleil A."/>
            <person name="Cao P."/>
            <person name="Chapman S."/>
            <person name="Cusick C."/>
            <person name="Shea T."/>
            <person name="Young S."/>
            <person name="Neafsey D."/>
            <person name="Nusbaum C."/>
            <person name="Birren B."/>
        </authorList>
    </citation>
    <scope>NUCLEOTIDE SEQUENCE</scope>
    <source>
        <strain evidence="2">9E7_DIV0242</strain>
    </source>
</reference>
<reference evidence="2" key="3">
    <citation type="submission" date="2024-03" db="EMBL/GenBank/DDBJ databases">
        <title>The Genome Sequence of Enterococcus sp. DIV0242b.</title>
        <authorList>
            <consortium name="The Broad Institute Genomics Platform"/>
            <consortium name="The Broad Institute Microbial Omics Core"/>
            <consortium name="The Broad Institute Genomic Center for Infectious Diseases"/>
            <person name="Earl A."/>
            <person name="Manson A."/>
            <person name="Gilmore M."/>
            <person name="Schwartman J."/>
            <person name="Shea T."/>
            <person name="Abouelleil A."/>
            <person name="Cao P."/>
            <person name="Chapman S."/>
            <person name="Cusick C."/>
            <person name="Young S."/>
            <person name="Neafsey D."/>
            <person name="Nusbaum C."/>
            <person name="Birren B."/>
        </authorList>
    </citation>
    <scope>NUCLEOTIDE SEQUENCE</scope>
    <source>
        <strain evidence="2">9E7_DIV0242</strain>
    </source>
</reference>
<organism evidence="1">
    <name type="scientific">Candidatus Enterococcus clewellii</name>
    <dbReference type="NCBI Taxonomy" id="1834193"/>
    <lineage>
        <taxon>Bacteria</taxon>
        <taxon>Bacillati</taxon>
        <taxon>Bacillota</taxon>
        <taxon>Bacilli</taxon>
        <taxon>Lactobacillales</taxon>
        <taxon>Enterococcaceae</taxon>
        <taxon>Enterococcus</taxon>
    </lineage>
</organism>
<evidence type="ECO:0000313" key="2">
    <source>
        <dbReference type="EMBL" id="WYJ90723.1"/>
    </source>
</evidence>
<accession>A0A242K7S7</accession>
<dbReference type="EMBL" id="NGMM01000002">
    <property type="protein sequence ID" value="OTP17117.1"/>
    <property type="molecule type" value="Genomic_DNA"/>
</dbReference>
<dbReference type="Proteomes" id="UP000195141">
    <property type="component" value="Chromosome"/>
</dbReference>
<dbReference type="EMBL" id="CP147247">
    <property type="protein sequence ID" value="WYJ90723.1"/>
    <property type="molecule type" value="Genomic_DNA"/>
</dbReference>
<evidence type="ECO:0000313" key="3">
    <source>
        <dbReference type="Proteomes" id="UP000195141"/>
    </source>
</evidence>
<reference evidence="1" key="1">
    <citation type="submission" date="2017-05" db="EMBL/GenBank/DDBJ databases">
        <title>The Genome Sequence of Enterococcus sp. 9E7_DIV0242.</title>
        <authorList>
            <consortium name="The Broad Institute Genomics Platform"/>
            <consortium name="The Broad Institute Genomic Center for Infectious Diseases"/>
            <person name="Earl A."/>
            <person name="Manson A."/>
            <person name="Schwartman J."/>
            <person name="Gilmore M."/>
            <person name="Abouelleil A."/>
            <person name="Cao P."/>
            <person name="Chapman S."/>
            <person name="Cusick C."/>
            <person name="Shea T."/>
            <person name="Young S."/>
            <person name="Neafsey D."/>
            <person name="Nusbaum C."/>
            <person name="Birren B."/>
        </authorList>
    </citation>
    <scope>NUCLEOTIDE SEQUENCE [LARGE SCALE GENOMIC DNA]</scope>
    <source>
        <strain evidence="1">9E7_DIV0242</strain>
    </source>
</reference>
<dbReference type="RefSeq" id="WP_249274440.1">
    <property type="nucleotide sequence ID" value="NZ_CP147247.1"/>
</dbReference>
<dbReference type="AlphaFoldDB" id="A0A242K7S7"/>
<sequence length="179" mass="20425">MKLDTELIEDLLNSSVSSYKISSATGISRQMIGKLRNGQADFHKGSLENAVLLHTFALAQKEAGTLTRKEETTTQLVETKEELLHCLKKKKDEILIIGPLAAEIYELQKEQLTDTERMGADLGSGGMQLIIEYLFIRLFELKEPLSKEEKSMRRTITQLYYIKKISTETVLLRLKQLDY</sequence>
<keyword evidence="3" id="KW-1185">Reference proteome</keyword>
<gene>
    <name evidence="1" type="ORF">A5888_001255</name>
    <name evidence="2" type="ORF">A5888_002491</name>
</gene>
<proteinExistence type="predicted"/>